<evidence type="ECO:0000256" key="3">
    <source>
        <dbReference type="ARBA" id="ARBA00022553"/>
    </source>
</evidence>
<feature type="domain" description="Histidine kinase" evidence="9">
    <location>
        <begin position="64"/>
        <end position="274"/>
    </location>
</feature>
<dbReference type="SUPFAM" id="SSF47384">
    <property type="entry name" value="Homodimeric domain of signal transducing histidine kinase"/>
    <property type="match status" value="1"/>
</dbReference>
<dbReference type="Gene3D" id="1.10.287.130">
    <property type="match status" value="1"/>
</dbReference>
<dbReference type="SUPFAM" id="SSF55874">
    <property type="entry name" value="ATPase domain of HSP90 chaperone/DNA topoisomerase II/histidine kinase"/>
    <property type="match status" value="1"/>
</dbReference>
<keyword evidence="6" id="KW-0902">Two-component regulatory system</keyword>
<evidence type="ECO:0000256" key="4">
    <source>
        <dbReference type="ARBA" id="ARBA00022679"/>
    </source>
</evidence>
<keyword evidence="8" id="KW-0812">Transmembrane</keyword>
<accession>A0A1G6VX29</accession>
<evidence type="ECO:0000256" key="6">
    <source>
        <dbReference type="ARBA" id="ARBA00023012"/>
    </source>
</evidence>
<evidence type="ECO:0000313" key="10">
    <source>
        <dbReference type="EMBL" id="SDD58192.1"/>
    </source>
</evidence>
<evidence type="ECO:0000256" key="7">
    <source>
        <dbReference type="SAM" id="Coils"/>
    </source>
</evidence>
<comment type="catalytic activity">
    <reaction evidence="1">
        <text>ATP + protein L-histidine = ADP + protein N-phospho-L-histidine.</text>
        <dbReference type="EC" id="2.7.13.3"/>
    </reaction>
</comment>
<dbReference type="PANTHER" id="PTHR45453:SF1">
    <property type="entry name" value="PHOSPHATE REGULON SENSOR PROTEIN PHOR"/>
    <property type="match status" value="1"/>
</dbReference>
<evidence type="ECO:0000313" key="11">
    <source>
        <dbReference type="Proteomes" id="UP000198748"/>
    </source>
</evidence>
<evidence type="ECO:0000256" key="1">
    <source>
        <dbReference type="ARBA" id="ARBA00000085"/>
    </source>
</evidence>
<evidence type="ECO:0000256" key="2">
    <source>
        <dbReference type="ARBA" id="ARBA00012438"/>
    </source>
</evidence>
<organism evidence="10 11">
    <name type="scientific">Dyadobacter soli</name>
    <dbReference type="NCBI Taxonomy" id="659014"/>
    <lineage>
        <taxon>Bacteria</taxon>
        <taxon>Pseudomonadati</taxon>
        <taxon>Bacteroidota</taxon>
        <taxon>Cytophagia</taxon>
        <taxon>Cytophagales</taxon>
        <taxon>Spirosomataceae</taxon>
        <taxon>Dyadobacter</taxon>
    </lineage>
</organism>
<keyword evidence="3" id="KW-0597">Phosphoprotein</keyword>
<feature type="coiled-coil region" evidence="7">
    <location>
        <begin position="30"/>
        <end position="57"/>
    </location>
</feature>
<dbReference type="InterPro" id="IPR036097">
    <property type="entry name" value="HisK_dim/P_sf"/>
</dbReference>
<sequence length="299" mass="33663">MILQWICVMILTVASLLAIFLWVRDRYFRLDLAKKALEQLEQQVEDLSRRLEYSNGLKQKITMMIAHDLQSPLHFLNVLSDHVSRFAANNQLPEVKAGTEEIKKATGNIHAFVKEVNLWARSQHENFQPAQHSFSFNELAGELQQFFEDMVMLNHNVFVVECDEDVFIYTNRDILKAILRNLIDNSNKHTRGGEVRLIFSNGENGPILTVTDNGGGILPGELQKIRRRLANPVVNAPVEPNSRLGYQLIADFAHTLGFTMSLKSSKGAGTSVSIGRLVCHSPFTPTLHSAEVISICQPD</sequence>
<dbReference type="EC" id="2.7.13.3" evidence="2"/>
<keyword evidence="7" id="KW-0175">Coiled coil</keyword>
<dbReference type="Pfam" id="PF02518">
    <property type="entry name" value="HATPase_c"/>
    <property type="match status" value="1"/>
</dbReference>
<evidence type="ECO:0000259" key="9">
    <source>
        <dbReference type="PROSITE" id="PS50109"/>
    </source>
</evidence>
<keyword evidence="5 10" id="KW-0418">Kinase</keyword>
<dbReference type="InterPro" id="IPR050351">
    <property type="entry name" value="BphY/WalK/GraS-like"/>
</dbReference>
<dbReference type="STRING" id="659014.SAMN04487996_101367"/>
<dbReference type="PROSITE" id="PS50109">
    <property type="entry name" value="HIS_KIN"/>
    <property type="match status" value="1"/>
</dbReference>
<dbReference type="GO" id="GO:0000155">
    <property type="term" value="F:phosphorelay sensor kinase activity"/>
    <property type="evidence" value="ECO:0007669"/>
    <property type="project" value="InterPro"/>
</dbReference>
<dbReference type="OrthoDB" id="9810447at2"/>
<dbReference type="GO" id="GO:0005886">
    <property type="term" value="C:plasma membrane"/>
    <property type="evidence" value="ECO:0007669"/>
    <property type="project" value="TreeGrafter"/>
</dbReference>
<evidence type="ECO:0000256" key="8">
    <source>
        <dbReference type="SAM" id="Phobius"/>
    </source>
</evidence>
<proteinExistence type="predicted"/>
<dbReference type="GO" id="GO:0016036">
    <property type="term" value="P:cellular response to phosphate starvation"/>
    <property type="evidence" value="ECO:0007669"/>
    <property type="project" value="TreeGrafter"/>
</dbReference>
<dbReference type="EMBL" id="FNAN01000001">
    <property type="protein sequence ID" value="SDD58192.1"/>
    <property type="molecule type" value="Genomic_DNA"/>
</dbReference>
<keyword evidence="11" id="KW-1185">Reference proteome</keyword>
<dbReference type="InterPro" id="IPR005467">
    <property type="entry name" value="His_kinase_dom"/>
</dbReference>
<keyword evidence="8" id="KW-1133">Transmembrane helix</keyword>
<protein>
    <recommendedName>
        <fullName evidence="2">histidine kinase</fullName>
        <ecNumber evidence="2">2.7.13.3</ecNumber>
    </recommendedName>
</protein>
<dbReference type="InterPro" id="IPR003594">
    <property type="entry name" value="HATPase_dom"/>
</dbReference>
<dbReference type="Proteomes" id="UP000198748">
    <property type="component" value="Unassembled WGS sequence"/>
</dbReference>
<dbReference type="Gene3D" id="3.30.565.10">
    <property type="entry name" value="Histidine kinase-like ATPase, C-terminal domain"/>
    <property type="match status" value="1"/>
</dbReference>
<feature type="transmembrane region" description="Helical" evidence="8">
    <location>
        <begin position="6"/>
        <end position="23"/>
    </location>
</feature>
<reference evidence="11" key="1">
    <citation type="submission" date="2016-10" db="EMBL/GenBank/DDBJ databases">
        <authorList>
            <person name="Varghese N."/>
            <person name="Submissions S."/>
        </authorList>
    </citation>
    <scope>NUCLEOTIDE SEQUENCE [LARGE SCALE GENOMIC DNA]</scope>
    <source>
        <strain evidence="11">DSM 25329</strain>
    </source>
</reference>
<dbReference type="AlphaFoldDB" id="A0A1G6VX29"/>
<keyword evidence="4" id="KW-0808">Transferase</keyword>
<dbReference type="InterPro" id="IPR036890">
    <property type="entry name" value="HATPase_C_sf"/>
</dbReference>
<keyword evidence="8" id="KW-0472">Membrane</keyword>
<dbReference type="PANTHER" id="PTHR45453">
    <property type="entry name" value="PHOSPHATE REGULON SENSOR PROTEIN PHOR"/>
    <property type="match status" value="1"/>
</dbReference>
<dbReference type="GO" id="GO:0004721">
    <property type="term" value="F:phosphoprotein phosphatase activity"/>
    <property type="evidence" value="ECO:0007669"/>
    <property type="project" value="TreeGrafter"/>
</dbReference>
<gene>
    <name evidence="10" type="ORF">SAMN04487996_101367</name>
</gene>
<name>A0A1G6VX29_9BACT</name>
<evidence type="ECO:0000256" key="5">
    <source>
        <dbReference type="ARBA" id="ARBA00022777"/>
    </source>
</evidence>